<dbReference type="InterPro" id="IPR036805">
    <property type="entry name" value="Tscrpt_elong_fac_GreA/B_N_sf"/>
</dbReference>
<feature type="domain" description="Transcription elongation factor GreA/GreB C-terminal" evidence="10">
    <location>
        <begin position="82"/>
        <end position="154"/>
    </location>
</feature>
<dbReference type="Gene3D" id="3.10.50.30">
    <property type="entry name" value="Transcription elongation factor, GreA/GreB, C-terminal domain"/>
    <property type="match status" value="1"/>
</dbReference>
<dbReference type="HAMAP" id="MF_00105">
    <property type="entry name" value="GreA_GreB"/>
    <property type="match status" value="1"/>
</dbReference>
<evidence type="ECO:0000256" key="9">
    <source>
        <dbReference type="RuleBase" id="RU000556"/>
    </source>
</evidence>
<dbReference type="InterPro" id="IPR036953">
    <property type="entry name" value="GreA/GreB_C_sf"/>
</dbReference>
<dbReference type="NCBIfam" id="NF001261">
    <property type="entry name" value="PRK00226.1-2"/>
    <property type="match status" value="1"/>
</dbReference>
<evidence type="ECO:0000256" key="1">
    <source>
        <dbReference type="ARBA" id="ARBA00008213"/>
    </source>
</evidence>
<evidence type="ECO:0000256" key="3">
    <source>
        <dbReference type="ARBA" id="ARBA00023015"/>
    </source>
</evidence>
<evidence type="ECO:0000256" key="7">
    <source>
        <dbReference type="ARBA" id="ARBA00030776"/>
    </source>
</evidence>
<dbReference type="OrthoDB" id="9808774at2"/>
<dbReference type="RefSeq" id="WP_092911085.1">
    <property type="nucleotide sequence ID" value="NZ_CP136592.1"/>
</dbReference>
<dbReference type="STRING" id="223786.SAMN05216234_10598"/>
<evidence type="ECO:0000256" key="6">
    <source>
        <dbReference type="ARBA" id="ARBA00024916"/>
    </source>
</evidence>
<accession>A0A1I5MBI1</accession>
<feature type="domain" description="Transcription elongation factor GreA/GreB N-terminal" evidence="11">
    <location>
        <begin position="5"/>
        <end position="74"/>
    </location>
</feature>
<keyword evidence="12" id="KW-0251">Elongation factor</keyword>
<dbReference type="NCBIfam" id="NF001263">
    <property type="entry name" value="PRK00226.1-4"/>
    <property type="match status" value="1"/>
</dbReference>
<dbReference type="GO" id="GO:0070063">
    <property type="term" value="F:RNA polymerase binding"/>
    <property type="evidence" value="ECO:0007669"/>
    <property type="project" value="InterPro"/>
</dbReference>
<dbReference type="Pfam" id="PF01272">
    <property type="entry name" value="GreA_GreB"/>
    <property type="match status" value="1"/>
</dbReference>
<dbReference type="InterPro" id="IPR018151">
    <property type="entry name" value="TF_GreA/GreB_CS"/>
</dbReference>
<dbReference type="InterPro" id="IPR023459">
    <property type="entry name" value="Tscrpt_elong_fac_GreA/B_fam"/>
</dbReference>
<dbReference type="AlphaFoldDB" id="A0A1I5MBI1"/>
<comment type="similarity">
    <text evidence="1 8 9">Belongs to the GreA/GreB family.</text>
</comment>
<evidence type="ECO:0000259" key="11">
    <source>
        <dbReference type="Pfam" id="PF03449"/>
    </source>
</evidence>
<evidence type="ECO:0000259" key="10">
    <source>
        <dbReference type="Pfam" id="PF01272"/>
    </source>
</evidence>
<keyword evidence="4 8" id="KW-0238">DNA-binding</keyword>
<dbReference type="FunFam" id="3.10.50.30:FF:000001">
    <property type="entry name" value="Transcription elongation factor GreA"/>
    <property type="match status" value="1"/>
</dbReference>
<keyword evidence="3 8" id="KW-0805">Transcription regulation</keyword>
<dbReference type="FunFam" id="1.10.287.180:FF:000001">
    <property type="entry name" value="Transcription elongation factor GreA"/>
    <property type="match status" value="1"/>
</dbReference>
<reference evidence="12 13" key="1">
    <citation type="submission" date="2016-10" db="EMBL/GenBank/DDBJ databases">
        <authorList>
            <person name="de Groot N.N."/>
        </authorList>
    </citation>
    <scope>NUCLEOTIDE SEQUENCE [LARGE SCALE GENOMIC DNA]</scope>
    <source>
        <strain evidence="12 13">EP1-55-1</strain>
    </source>
</reference>
<dbReference type="EMBL" id="FOXB01000005">
    <property type="protein sequence ID" value="SFP06870.1"/>
    <property type="molecule type" value="Genomic_DNA"/>
</dbReference>
<dbReference type="InterPro" id="IPR022691">
    <property type="entry name" value="Tscrpt_elong_fac_GreA/B_N"/>
</dbReference>
<evidence type="ECO:0000313" key="13">
    <source>
        <dbReference type="Proteomes" id="UP000199227"/>
    </source>
</evidence>
<evidence type="ECO:0000256" key="5">
    <source>
        <dbReference type="ARBA" id="ARBA00023163"/>
    </source>
</evidence>
<dbReference type="Proteomes" id="UP000199227">
    <property type="component" value="Unassembled WGS sequence"/>
</dbReference>
<dbReference type="InterPro" id="IPR028624">
    <property type="entry name" value="Tscrpt_elong_fac_GreA/B"/>
</dbReference>
<dbReference type="GO" id="GO:0032784">
    <property type="term" value="P:regulation of DNA-templated transcription elongation"/>
    <property type="evidence" value="ECO:0007669"/>
    <property type="project" value="UniProtKB-UniRule"/>
</dbReference>
<dbReference type="GO" id="GO:0003746">
    <property type="term" value="F:translation elongation factor activity"/>
    <property type="evidence" value="ECO:0007669"/>
    <property type="project" value="UniProtKB-KW"/>
</dbReference>
<proteinExistence type="inferred from homology"/>
<protein>
    <recommendedName>
        <fullName evidence="2 8">Transcription elongation factor GreA</fullName>
    </recommendedName>
    <alternativeName>
        <fullName evidence="7 8">Transcript cleavage factor GreA</fullName>
    </alternativeName>
</protein>
<dbReference type="GO" id="GO:0006354">
    <property type="term" value="P:DNA-templated transcription elongation"/>
    <property type="evidence" value="ECO:0007669"/>
    <property type="project" value="TreeGrafter"/>
</dbReference>
<evidence type="ECO:0000256" key="8">
    <source>
        <dbReference type="HAMAP-Rule" id="MF_00105"/>
    </source>
</evidence>
<dbReference type="PANTHER" id="PTHR30437">
    <property type="entry name" value="TRANSCRIPTION ELONGATION FACTOR GREA"/>
    <property type="match status" value="1"/>
</dbReference>
<dbReference type="SUPFAM" id="SSF54534">
    <property type="entry name" value="FKBP-like"/>
    <property type="match status" value="1"/>
</dbReference>
<dbReference type="InterPro" id="IPR006359">
    <property type="entry name" value="Tscrpt_elong_fac_GreA"/>
</dbReference>
<dbReference type="NCBIfam" id="NF001264">
    <property type="entry name" value="PRK00226.1-5"/>
    <property type="match status" value="1"/>
</dbReference>
<dbReference type="InterPro" id="IPR001437">
    <property type="entry name" value="Tscrpt_elong_fac_GreA/B_C"/>
</dbReference>
<dbReference type="GO" id="GO:0003677">
    <property type="term" value="F:DNA binding"/>
    <property type="evidence" value="ECO:0007669"/>
    <property type="project" value="UniProtKB-UniRule"/>
</dbReference>
<comment type="function">
    <text evidence="6 8 9">Necessary for efficient RNA polymerase transcription elongation past template-encoded arresting sites. The arresting sites in DNA have the property of trapping a certain fraction of elongating RNA polymerases that pass through, resulting in locked ternary complexes. Cleavage of the nascent transcript by cleavage factors such as GreA or GreB allows the resumption of elongation from the new 3'terminus. GreA releases sequences of 2 to 3 nucleotides.</text>
</comment>
<evidence type="ECO:0000256" key="2">
    <source>
        <dbReference type="ARBA" id="ARBA00013729"/>
    </source>
</evidence>
<dbReference type="SUPFAM" id="SSF46557">
    <property type="entry name" value="GreA transcript cleavage protein, N-terminal domain"/>
    <property type="match status" value="1"/>
</dbReference>
<dbReference type="PROSITE" id="PS00829">
    <property type="entry name" value="GREAB_1"/>
    <property type="match status" value="1"/>
</dbReference>
<dbReference type="PIRSF" id="PIRSF006092">
    <property type="entry name" value="GreA_GreB"/>
    <property type="match status" value="1"/>
</dbReference>
<gene>
    <name evidence="8" type="primary">greA</name>
    <name evidence="12" type="ORF">SAMN05216234_10598</name>
</gene>
<name>A0A1I5MBI1_9BACT</name>
<keyword evidence="5 8" id="KW-0804">Transcription</keyword>
<organism evidence="12 13">
    <name type="scientific">Hydrogenimonas thermophila</name>
    <dbReference type="NCBI Taxonomy" id="223786"/>
    <lineage>
        <taxon>Bacteria</taxon>
        <taxon>Pseudomonadati</taxon>
        <taxon>Campylobacterota</taxon>
        <taxon>Epsilonproteobacteria</taxon>
        <taxon>Campylobacterales</taxon>
        <taxon>Hydrogenimonadaceae</taxon>
        <taxon>Hydrogenimonas</taxon>
    </lineage>
</organism>
<dbReference type="NCBIfam" id="TIGR01462">
    <property type="entry name" value="greA"/>
    <property type="match status" value="1"/>
</dbReference>
<sequence length="163" mass="18254">MQKEPMTEFGYKKLSEELEYLKSEARPAVAKEIQKARELGDLKENAEYHAAKEKQGLMEARIAELEDILGRAQVVDPSTFEHKRVSFGSTVTLIDIDTDDEITYTIVGASEANPDKGLISYHSPLAKQLIGKEPGDEVRVNLPGGEKDYEIDEVCYKEICFGD</sequence>
<keyword evidence="13" id="KW-1185">Reference proteome</keyword>
<evidence type="ECO:0000313" key="12">
    <source>
        <dbReference type="EMBL" id="SFP06870.1"/>
    </source>
</evidence>
<keyword evidence="12" id="KW-0648">Protein biosynthesis</keyword>
<dbReference type="Gene3D" id="1.10.287.180">
    <property type="entry name" value="Transcription elongation factor, GreA/GreB, N-terminal domain"/>
    <property type="match status" value="1"/>
</dbReference>
<dbReference type="Pfam" id="PF03449">
    <property type="entry name" value="GreA_GreB_N"/>
    <property type="match status" value="1"/>
</dbReference>
<evidence type="ECO:0000256" key="4">
    <source>
        <dbReference type="ARBA" id="ARBA00023125"/>
    </source>
</evidence>
<dbReference type="PANTHER" id="PTHR30437:SF4">
    <property type="entry name" value="TRANSCRIPTION ELONGATION FACTOR GREA"/>
    <property type="match status" value="1"/>
</dbReference>